<dbReference type="GO" id="GO:0003735">
    <property type="term" value="F:structural constituent of ribosome"/>
    <property type="evidence" value="ECO:0007669"/>
    <property type="project" value="InterPro"/>
</dbReference>
<dbReference type="STRING" id="1817813.A2008_11415"/>
<dbReference type="GO" id="GO:0015935">
    <property type="term" value="C:small ribosomal subunit"/>
    <property type="evidence" value="ECO:0007669"/>
    <property type="project" value="TreeGrafter"/>
</dbReference>
<dbReference type="PANTHER" id="PTHR12919:SF20">
    <property type="entry name" value="SMALL RIBOSOMAL SUBUNIT PROTEIN BS16M"/>
    <property type="match status" value="1"/>
</dbReference>
<dbReference type="SUPFAM" id="SSF54565">
    <property type="entry name" value="Ribosomal protein S16"/>
    <property type="match status" value="1"/>
</dbReference>
<dbReference type="AlphaFoldDB" id="A0A1F7WEA2"/>
<accession>A0A1F7WEA2</accession>
<dbReference type="GO" id="GO:0005737">
    <property type="term" value="C:cytoplasm"/>
    <property type="evidence" value="ECO:0007669"/>
    <property type="project" value="UniProtKB-ARBA"/>
</dbReference>
<name>A0A1F7WEA2_9BACT</name>
<dbReference type="Proteomes" id="UP000178735">
    <property type="component" value="Unassembled WGS sequence"/>
</dbReference>
<evidence type="ECO:0000256" key="1">
    <source>
        <dbReference type="ARBA" id="ARBA00022980"/>
    </source>
</evidence>
<organism evidence="4 5">
    <name type="scientific">Candidatus Wallbacteria bacterium GWC2_49_35</name>
    <dbReference type="NCBI Taxonomy" id="1817813"/>
    <lineage>
        <taxon>Bacteria</taxon>
        <taxon>Candidatus Walliibacteriota</taxon>
    </lineage>
</organism>
<comment type="caution">
    <text evidence="4">The sequence shown here is derived from an EMBL/GenBank/DDBJ whole genome shotgun (WGS) entry which is preliminary data.</text>
</comment>
<dbReference type="EMBL" id="MGFH01000252">
    <property type="protein sequence ID" value="OGM00729.1"/>
    <property type="molecule type" value="Genomic_DNA"/>
</dbReference>
<dbReference type="HAMAP" id="MF_00385">
    <property type="entry name" value="Ribosomal_bS16"/>
    <property type="match status" value="1"/>
</dbReference>
<keyword evidence="1 4" id="KW-0689">Ribosomal protein</keyword>
<reference evidence="4 5" key="1">
    <citation type="journal article" date="2016" name="Nat. Commun.">
        <title>Thousands of microbial genomes shed light on interconnected biogeochemical processes in an aquifer system.</title>
        <authorList>
            <person name="Anantharaman K."/>
            <person name="Brown C.T."/>
            <person name="Hug L.A."/>
            <person name="Sharon I."/>
            <person name="Castelle C.J."/>
            <person name="Probst A.J."/>
            <person name="Thomas B.C."/>
            <person name="Singh A."/>
            <person name="Wilkins M.J."/>
            <person name="Karaoz U."/>
            <person name="Brodie E.L."/>
            <person name="Williams K.H."/>
            <person name="Hubbard S.S."/>
            <person name="Banfield J.F."/>
        </authorList>
    </citation>
    <scope>NUCLEOTIDE SEQUENCE [LARGE SCALE GENOMIC DNA]</scope>
</reference>
<gene>
    <name evidence="4" type="ORF">A2008_11415</name>
</gene>
<evidence type="ECO:0000313" key="4">
    <source>
        <dbReference type="EMBL" id="OGM00729.1"/>
    </source>
</evidence>
<evidence type="ECO:0000256" key="2">
    <source>
        <dbReference type="ARBA" id="ARBA00023274"/>
    </source>
</evidence>
<proteinExistence type="inferred from homology"/>
<dbReference type="NCBIfam" id="TIGR00002">
    <property type="entry name" value="S16"/>
    <property type="match status" value="1"/>
</dbReference>
<dbReference type="Gene3D" id="3.30.1320.10">
    <property type="match status" value="1"/>
</dbReference>
<dbReference type="PANTHER" id="PTHR12919">
    <property type="entry name" value="30S RIBOSOMAL PROTEIN S16"/>
    <property type="match status" value="1"/>
</dbReference>
<evidence type="ECO:0000313" key="5">
    <source>
        <dbReference type="Proteomes" id="UP000178735"/>
    </source>
</evidence>
<feature type="non-terminal residue" evidence="4">
    <location>
        <position position="94"/>
    </location>
</feature>
<sequence length="94" mass="10941">MAVVIRLKRMGSHKRPFYRMVAADSRCRRDGRFLEELGFYNPITVPHKLEVNKENLMKWLRSGAQMSDTVKGLVKPLGILKEFHEEKVEKAKKA</sequence>
<protein>
    <recommendedName>
        <fullName evidence="3">30S ribosomal protein S16</fullName>
    </recommendedName>
</protein>
<dbReference type="InterPro" id="IPR000307">
    <property type="entry name" value="Ribosomal_bS16"/>
</dbReference>
<dbReference type="Pfam" id="PF00886">
    <property type="entry name" value="Ribosomal_S16"/>
    <property type="match status" value="1"/>
</dbReference>
<keyword evidence="2" id="KW-0687">Ribonucleoprotein</keyword>
<evidence type="ECO:0000256" key="3">
    <source>
        <dbReference type="ARBA" id="ARBA00035310"/>
    </source>
</evidence>
<dbReference type="InterPro" id="IPR023803">
    <property type="entry name" value="Ribosomal_bS16_dom_sf"/>
</dbReference>
<dbReference type="GO" id="GO:0006412">
    <property type="term" value="P:translation"/>
    <property type="evidence" value="ECO:0007669"/>
    <property type="project" value="InterPro"/>
</dbReference>